<dbReference type="AlphaFoldDB" id="A0A179SEX4"/>
<evidence type="ECO:0000256" key="1">
    <source>
        <dbReference type="SAM" id="MobiDB-lite"/>
    </source>
</evidence>
<evidence type="ECO:0000313" key="3">
    <source>
        <dbReference type="Proteomes" id="UP000078316"/>
    </source>
</evidence>
<organism evidence="2 3">
    <name type="scientific">Methylobacterium platani</name>
    <dbReference type="NCBI Taxonomy" id="427683"/>
    <lineage>
        <taxon>Bacteria</taxon>
        <taxon>Pseudomonadati</taxon>
        <taxon>Pseudomonadota</taxon>
        <taxon>Alphaproteobacteria</taxon>
        <taxon>Hyphomicrobiales</taxon>
        <taxon>Methylobacteriaceae</taxon>
        <taxon>Methylobacterium</taxon>
    </lineage>
</organism>
<name>A0A179SEX4_9HYPH</name>
<evidence type="ECO:0000313" key="2">
    <source>
        <dbReference type="EMBL" id="OAS25987.1"/>
    </source>
</evidence>
<gene>
    <name evidence="2" type="ORF">A5481_07435</name>
</gene>
<protein>
    <submittedName>
        <fullName evidence="2">Uncharacterized protein</fullName>
    </submittedName>
</protein>
<comment type="caution">
    <text evidence="2">The sequence shown here is derived from an EMBL/GenBank/DDBJ whole genome shotgun (WGS) entry which is preliminary data.</text>
</comment>
<dbReference type="Proteomes" id="UP000078316">
    <property type="component" value="Unassembled WGS sequence"/>
</dbReference>
<proteinExistence type="predicted"/>
<feature type="compositionally biased region" description="Low complexity" evidence="1">
    <location>
        <begin position="511"/>
        <end position="528"/>
    </location>
</feature>
<accession>A0A179SEX4</accession>
<dbReference type="STRING" id="427683.A5481_07435"/>
<sequence>MAFGLGGLFGVDDYGRPMLGQQPAARPMPVATPYSFAGGAPLLGDDAASPLSPGMGGLRAFGSLPMPQPEPQAPGGSPLSFGPGTAAGGIPLPAQAAPNRDASVPRIRPFGALPARPVDDDVAPEGGMTNPPLPPPRPTEFGGTGSWDVPETAPHAIAAQGQPPAGGEGAGLFDRFRSAVSPYSDLMMGVGMGLMTKRGIGPAIAAGMQYADQFANSSAARDLASAKQATETLKLRQALGNTEQLARLAVQKNPGWTIEQGRAAVANQSYANELLKGFVPPTEQYRQETDPQGNVWKVNTRTGERTVSLQAKDEKAPPVHSFTLADGSKVDRVFNSQSGQWEAPGYGANPPVAQQDDTTGIPPGVDPDTYRKELAKKTVAQQASATDRAAMANTYLPILDRAERAYSALGQASGIGPMNASTLNRTIGGAFGASNEKLRQEYEAAAKELELAQAQIKLKGQGSITDSERRLLALTLPRLDAADPQTGLTTLQAMRGQFERALSADRLPSYGQGAPQPAAPPASGMMQQRRASRFEELLSSGLSKQDAFARMKQEGL</sequence>
<feature type="region of interest" description="Disordered" evidence="1">
    <location>
        <begin position="507"/>
        <end position="534"/>
    </location>
</feature>
<feature type="region of interest" description="Disordered" evidence="1">
    <location>
        <begin position="111"/>
        <end position="137"/>
    </location>
</feature>
<reference evidence="2 3" key="1">
    <citation type="submission" date="2016-04" db="EMBL/GenBank/DDBJ databases">
        <authorList>
            <person name="Evans L.H."/>
            <person name="Alamgir A."/>
            <person name="Owens N."/>
            <person name="Weber N.D."/>
            <person name="Virtaneva K."/>
            <person name="Barbian K."/>
            <person name="Babar A."/>
            <person name="Rosenke K."/>
        </authorList>
    </citation>
    <scope>NUCLEOTIDE SEQUENCE [LARGE SCALE GENOMIC DNA]</scope>
    <source>
        <strain evidence="2 3">PMB02</strain>
    </source>
</reference>
<dbReference type="EMBL" id="LWHQ01000014">
    <property type="protein sequence ID" value="OAS25987.1"/>
    <property type="molecule type" value="Genomic_DNA"/>
</dbReference>
<feature type="region of interest" description="Disordered" evidence="1">
    <location>
        <begin position="62"/>
        <end position="99"/>
    </location>
</feature>